<feature type="domain" description="SUF system FeS cluster assembly SufBD core" evidence="2">
    <location>
        <begin position="177"/>
        <end position="405"/>
    </location>
</feature>
<evidence type="ECO:0000313" key="4">
    <source>
        <dbReference type="EMBL" id="MBF0596258.1"/>
    </source>
</evidence>
<dbReference type="InterPro" id="IPR037284">
    <property type="entry name" value="SUF_FeS_clus_asmbl_SufBD_sf"/>
</dbReference>
<dbReference type="AlphaFoldDB" id="A0A8J7K384"/>
<evidence type="ECO:0000256" key="1">
    <source>
        <dbReference type="ARBA" id="ARBA00043967"/>
    </source>
</evidence>
<dbReference type="InterPro" id="IPR045595">
    <property type="entry name" value="SufBD_N"/>
</dbReference>
<dbReference type="InterPro" id="IPR011542">
    <property type="entry name" value="SUF_FeS_clus_asmbl_SufD"/>
</dbReference>
<dbReference type="PANTHER" id="PTHR43575">
    <property type="entry name" value="PROTEIN ABCI7, CHLOROPLASTIC"/>
    <property type="match status" value="1"/>
</dbReference>
<dbReference type="NCBIfam" id="TIGR01981">
    <property type="entry name" value="sufD"/>
    <property type="match status" value="1"/>
</dbReference>
<protein>
    <submittedName>
        <fullName evidence="4">Fe-S cluster assembly protein SufD</fullName>
    </submittedName>
</protein>
<name>A0A8J7K384_9FLAO</name>
<evidence type="ECO:0000313" key="5">
    <source>
        <dbReference type="Proteomes" id="UP000608754"/>
    </source>
</evidence>
<evidence type="ECO:0000259" key="2">
    <source>
        <dbReference type="Pfam" id="PF01458"/>
    </source>
</evidence>
<dbReference type="PANTHER" id="PTHR43575:SF1">
    <property type="entry name" value="PROTEIN ABCI7, CHLOROPLASTIC"/>
    <property type="match status" value="1"/>
</dbReference>
<dbReference type="RefSeq" id="WP_194181784.1">
    <property type="nucleotide sequence ID" value="NZ_JADGIK010000001.1"/>
</dbReference>
<dbReference type="EMBL" id="JADGIK010000001">
    <property type="protein sequence ID" value="MBF0596258.1"/>
    <property type="molecule type" value="Genomic_DNA"/>
</dbReference>
<keyword evidence="5" id="KW-1185">Reference proteome</keyword>
<evidence type="ECO:0000259" key="3">
    <source>
        <dbReference type="Pfam" id="PF19295"/>
    </source>
</evidence>
<accession>A0A8J7K384</accession>
<comment type="similarity">
    <text evidence="1">Belongs to the iron-sulfur cluster assembly SufBD family.</text>
</comment>
<reference evidence="4" key="1">
    <citation type="submission" date="2020-10" db="EMBL/GenBank/DDBJ databases">
        <authorList>
            <person name="Lu T."/>
            <person name="Wang Q."/>
            <person name="Han X."/>
        </authorList>
    </citation>
    <scope>NUCLEOTIDE SEQUENCE</scope>
    <source>
        <strain evidence="4">WQ 117</strain>
    </source>
</reference>
<dbReference type="Pfam" id="PF19295">
    <property type="entry name" value="SufBD_N"/>
    <property type="match status" value="1"/>
</dbReference>
<dbReference type="SUPFAM" id="SSF101960">
    <property type="entry name" value="Stabilizer of iron transporter SufD"/>
    <property type="match status" value="1"/>
</dbReference>
<sequence length="438" mass="48933">MIDLKENLVSRHTEFKENNKVNANIDSLRNEAIELFSQKGFPSRKDEEWKYTNLAPLLKADYALSAEEVELSVEELQPYLVDDIDTYKAIFVNGKFSPSLSTISSDEVEISTLAEALVNPANQEVFNTYYNKILKKSEGLVDLNTAFAQEGMFINVPKNTIVSKPVEIVNILKGAGQVTIFQPRNLVILGDNSKLELIDKYQSLGNNADLTNAVTEISVGKNADVFLYKFQNDTDEVSLIDNTFIGQQRDSRAHVFTFSFGGKIVRNNLNFYQYGENCNSVLDGITVIEGKQHVDHHTFVEHNAPNCESHELYKGIYGGKAKGVFNGKIYVHKEAQKLNAFQQNNNVLLSDGASINSKPQLEIFADDVKCSHGCTVGQLEEDSLFYMQQRGIPKKEAQAMLLYAFAADALRHVKIPQISTQVNKVIAAKLGVSLDFEI</sequence>
<feature type="domain" description="SUF system FeS cluster assembly SufBD N-terminal" evidence="3">
    <location>
        <begin position="20"/>
        <end position="168"/>
    </location>
</feature>
<comment type="caution">
    <text evidence="4">The sequence shown here is derived from an EMBL/GenBank/DDBJ whole genome shotgun (WGS) entry which is preliminary data.</text>
</comment>
<dbReference type="Proteomes" id="UP000608754">
    <property type="component" value="Unassembled WGS sequence"/>
</dbReference>
<dbReference type="GO" id="GO:0016226">
    <property type="term" value="P:iron-sulfur cluster assembly"/>
    <property type="evidence" value="ECO:0007669"/>
    <property type="project" value="InterPro"/>
</dbReference>
<organism evidence="4 5">
    <name type="scientific">Faecalibacter rhinopitheci</name>
    <dbReference type="NCBI Taxonomy" id="2779678"/>
    <lineage>
        <taxon>Bacteria</taxon>
        <taxon>Pseudomonadati</taxon>
        <taxon>Bacteroidota</taxon>
        <taxon>Flavobacteriia</taxon>
        <taxon>Flavobacteriales</taxon>
        <taxon>Weeksellaceae</taxon>
        <taxon>Faecalibacter</taxon>
    </lineage>
</organism>
<dbReference type="InterPro" id="IPR000825">
    <property type="entry name" value="SUF_FeS_clus_asmbl_SufBD_core"/>
</dbReference>
<gene>
    <name evidence="4" type="primary">sufD</name>
    <name evidence="4" type="ORF">IM532_02065</name>
</gene>
<dbReference type="InterPro" id="IPR055346">
    <property type="entry name" value="Fe-S_cluster_assembly_SufBD"/>
</dbReference>
<proteinExistence type="inferred from homology"/>
<dbReference type="Pfam" id="PF01458">
    <property type="entry name" value="SUFBD_core"/>
    <property type="match status" value="1"/>
</dbReference>